<sequence length="274" mass="30272">MHRFLIAAISFSVTTSALAADAVQATTEAPIMKPQISGYGEIYLGGLKFSDEGDTLRTGGGTARVNIPFAQRWNIQIDGTYDRVWDRFNRTDGIGGAVHAYYRDPNLFAAGLFASIKDFGGNIDGVYDYAGGPEAQLYFGNLTLYGQAYYGKDHVGDFTDDLDEWGVRGVARYFVQKNLRLDAEIAYNVTDAGSVSFDTVGMSVQAMYRFDTTPWSVFGRYQFDRLSIESNDIDTSKFLIGIRASFGSKSLFDEDRNGATMDTYHPNILAISVK</sequence>
<comment type="caution">
    <text evidence="2">The sequence shown here is derived from an EMBL/GenBank/DDBJ whole genome shotgun (WGS) entry which is preliminary data.</text>
</comment>
<feature type="signal peptide" evidence="1">
    <location>
        <begin position="1"/>
        <end position="19"/>
    </location>
</feature>
<dbReference type="EMBL" id="JBEWSZ010000001">
    <property type="protein sequence ID" value="MET2825583.1"/>
    <property type="molecule type" value="Genomic_DNA"/>
</dbReference>
<dbReference type="Proteomes" id="UP001548832">
    <property type="component" value="Unassembled WGS sequence"/>
</dbReference>
<organism evidence="2 3">
    <name type="scientific">Mesorhizobium shangrilense</name>
    <dbReference type="NCBI Taxonomy" id="460060"/>
    <lineage>
        <taxon>Bacteria</taxon>
        <taxon>Pseudomonadati</taxon>
        <taxon>Pseudomonadota</taxon>
        <taxon>Alphaproteobacteria</taxon>
        <taxon>Hyphomicrobiales</taxon>
        <taxon>Phyllobacteriaceae</taxon>
        <taxon>Mesorhizobium</taxon>
    </lineage>
</organism>
<keyword evidence="1" id="KW-0732">Signal</keyword>
<evidence type="ECO:0008006" key="4">
    <source>
        <dbReference type="Google" id="ProtNLM"/>
    </source>
</evidence>
<accession>A0ABV2D7Z8</accession>
<proteinExistence type="predicted"/>
<name>A0ABV2D7Z8_9HYPH</name>
<dbReference type="RefSeq" id="WP_354457673.1">
    <property type="nucleotide sequence ID" value="NZ_JBEWSZ010000001.1"/>
</dbReference>
<feature type="chain" id="PRO_5046277960" description="Porin" evidence="1">
    <location>
        <begin position="20"/>
        <end position="274"/>
    </location>
</feature>
<evidence type="ECO:0000256" key="1">
    <source>
        <dbReference type="SAM" id="SignalP"/>
    </source>
</evidence>
<evidence type="ECO:0000313" key="2">
    <source>
        <dbReference type="EMBL" id="MET2825583.1"/>
    </source>
</evidence>
<gene>
    <name evidence="2" type="ORF">ABVQ20_01175</name>
</gene>
<protein>
    <recommendedName>
        <fullName evidence="4">Porin</fullName>
    </recommendedName>
</protein>
<keyword evidence="3" id="KW-1185">Reference proteome</keyword>
<reference evidence="2 3" key="1">
    <citation type="submission" date="2024-06" db="EMBL/GenBank/DDBJ databases">
        <authorList>
            <person name="Kim D.-U."/>
        </authorList>
    </citation>
    <scope>NUCLEOTIDE SEQUENCE [LARGE SCALE GENOMIC DNA]</scope>
    <source>
        <strain evidence="2 3">KACC15460</strain>
    </source>
</reference>
<evidence type="ECO:0000313" key="3">
    <source>
        <dbReference type="Proteomes" id="UP001548832"/>
    </source>
</evidence>